<dbReference type="STRING" id="1123392.GCA_000376425_00125"/>
<feature type="binding site" evidence="7">
    <location>
        <begin position="13"/>
        <end position="20"/>
    </location>
    <ligand>
        <name>GTP</name>
        <dbReference type="ChEBI" id="CHEBI:37565"/>
    </ligand>
</feature>
<dbReference type="Pfam" id="PF07650">
    <property type="entry name" value="KH_2"/>
    <property type="match status" value="1"/>
</dbReference>
<comment type="function">
    <text evidence="7">An essential GTPase that binds both GDP and GTP, with rapid nucleotide exchange. Plays a role in 16S rRNA processing and 30S ribosomal subunit biogenesis and possibly also in cell cycle regulation and energy metabolism.</text>
</comment>
<comment type="similarity">
    <text evidence="1 7 8 9">Belongs to the TRAFAC class TrmE-Era-EngA-EngB-Septin-like GTPase superfamily. Era GTPase family.</text>
</comment>
<dbReference type="Proteomes" id="UP000064243">
    <property type="component" value="Unassembled WGS sequence"/>
</dbReference>
<dbReference type="PRINTS" id="PR00449">
    <property type="entry name" value="RASTRNSFRMNG"/>
</dbReference>
<proteinExistence type="inferred from homology"/>
<keyword evidence="3 7" id="KW-0690">Ribosome biogenesis</keyword>
<dbReference type="GO" id="GO:0070181">
    <property type="term" value="F:small ribosomal subunit rRNA binding"/>
    <property type="evidence" value="ECO:0007669"/>
    <property type="project" value="UniProtKB-UniRule"/>
</dbReference>
<dbReference type="InterPro" id="IPR027417">
    <property type="entry name" value="P-loop_NTPase"/>
</dbReference>
<evidence type="ECO:0000256" key="7">
    <source>
        <dbReference type="HAMAP-Rule" id="MF_00367"/>
    </source>
</evidence>
<dbReference type="InterPro" id="IPR004044">
    <property type="entry name" value="KH_dom_type_2"/>
</dbReference>
<dbReference type="NCBIfam" id="TIGR00436">
    <property type="entry name" value="era"/>
    <property type="match status" value="1"/>
</dbReference>
<dbReference type="PROSITE" id="PS51713">
    <property type="entry name" value="G_ERA"/>
    <property type="match status" value="1"/>
</dbReference>
<dbReference type="PANTHER" id="PTHR42698">
    <property type="entry name" value="GTPASE ERA"/>
    <property type="match status" value="1"/>
</dbReference>
<dbReference type="Gene3D" id="3.30.300.20">
    <property type="match status" value="1"/>
</dbReference>
<keyword evidence="13" id="KW-1185">Reference proteome</keyword>
<evidence type="ECO:0000313" key="12">
    <source>
        <dbReference type="EMBL" id="KVW99581.1"/>
    </source>
</evidence>
<dbReference type="FunFam" id="3.30.300.20:FF:000003">
    <property type="entry name" value="GTPase Era"/>
    <property type="match status" value="1"/>
</dbReference>
<dbReference type="GO" id="GO:0005886">
    <property type="term" value="C:plasma membrane"/>
    <property type="evidence" value="ECO:0007669"/>
    <property type="project" value="UniProtKB-SubCell"/>
</dbReference>
<dbReference type="GO" id="GO:0005525">
    <property type="term" value="F:GTP binding"/>
    <property type="evidence" value="ECO:0007669"/>
    <property type="project" value="UniProtKB-UniRule"/>
</dbReference>
<dbReference type="PROSITE" id="PS50823">
    <property type="entry name" value="KH_TYPE_2"/>
    <property type="match status" value="1"/>
</dbReference>
<dbReference type="EMBL" id="LDUG01000003">
    <property type="protein sequence ID" value="KVW99581.1"/>
    <property type="molecule type" value="Genomic_DNA"/>
</dbReference>
<comment type="caution">
    <text evidence="12">The sequence shown here is derived from an EMBL/GenBank/DDBJ whole genome shotgun (WGS) entry which is preliminary data.</text>
</comment>
<dbReference type="GO" id="GO:0003924">
    <property type="term" value="F:GTPase activity"/>
    <property type="evidence" value="ECO:0007669"/>
    <property type="project" value="UniProtKB-UniRule"/>
</dbReference>
<evidence type="ECO:0000259" key="11">
    <source>
        <dbReference type="PROSITE" id="PS51713"/>
    </source>
</evidence>
<evidence type="ECO:0000256" key="9">
    <source>
        <dbReference type="RuleBase" id="RU003761"/>
    </source>
</evidence>
<dbReference type="NCBIfam" id="TIGR00231">
    <property type="entry name" value="small_GTP"/>
    <property type="match status" value="1"/>
</dbReference>
<dbReference type="FunFam" id="3.40.50.300:FF:000094">
    <property type="entry name" value="GTPase Era"/>
    <property type="match status" value="1"/>
</dbReference>
<dbReference type="AlphaFoldDB" id="A0A106BVV2"/>
<dbReference type="eggNOG" id="COG1159">
    <property type="taxonomic scope" value="Bacteria"/>
</dbReference>
<keyword evidence="5 7" id="KW-0694">RNA-binding</keyword>
<dbReference type="InterPro" id="IPR030388">
    <property type="entry name" value="G_ERA_dom"/>
</dbReference>
<dbReference type="InterPro" id="IPR005662">
    <property type="entry name" value="GTPase_Era-like"/>
</dbReference>
<gene>
    <name evidence="7" type="primary">era</name>
    <name evidence="12" type="ORF">ABW22_01215</name>
</gene>
<reference evidence="12 13" key="1">
    <citation type="journal article" date="2015" name="Appl. Environ. Microbiol.">
        <title>Aerobic and Anaerobic Thiosulfate Oxidation by a Cold-Adapted, Subglacial Chemoautotroph.</title>
        <authorList>
            <person name="Harrold Z.R."/>
            <person name="Skidmore M.L."/>
            <person name="Hamilton T.L."/>
            <person name="Desch L."/>
            <person name="Amada K."/>
            <person name="van Gelder W."/>
            <person name="Glover K."/>
            <person name="Roden E.E."/>
            <person name="Boyd E.S."/>
        </authorList>
    </citation>
    <scope>NUCLEOTIDE SEQUENCE [LARGE SCALE GENOMIC DNA]</scope>
    <source>
        <strain evidence="12 13">RG</strain>
    </source>
</reference>
<feature type="binding site" evidence="7">
    <location>
        <begin position="121"/>
        <end position="124"/>
    </location>
    <ligand>
        <name>GTP</name>
        <dbReference type="ChEBI" id="CHEBI:37565"/>
    </ligand>
</feature>
<evidence type="ECO:0000256" key="4">
    <source>
        <dbReference type="ARBA" id="ARBA00022741"/>
    </source>
</evidence>
<evidence type="ECO:0000256" key="6">
    <source>
        <dbReference type="ARBA" id="ARBA00023134"/>
    </source>
</evidence>
<evidence type="ECO:0000256" key="3">
    <source>
        <dbReference type="ARBA" id="ARBA00022517"/>
    </source>
</evidence>
<protein>
    <recommendedName>
        <fullName evidence="2 7">GTPase Era</fullName>
    </recommendedName>
</protein>
<feature type="region of interest" description="G4" evidence="8">
    <location>
        <begin position="121"/>
        <end position="124"/>
    </location>
</feature>
<keyword evidence="7" id="KW-1003">Cell membrane</keyword>
<dbReference type="InterPro" id="IPR006073">
    <property type="entry name" value="GTP-bd"/>
</dbReference>
<keyword evidence="6 7" id="KW-0342">GTP-binding</keyword>
<feature type="region of interest" description="G2" evidence="8">
    <location>
        <begin position="39"/>
        <end position="43"/>
    </location>
</feature>
<feature type="region of interest" description="G3" evidence="8">
    <location>
        <begin position="60"/>
        <end position="63"/>
    </location>
</feature>
<keyword evidence="7" id="KW-0472">Membrane</keyword>
<dbReference type="InterPro" id="IPR015946">
    <property type="entry name" value="KH_dom-like_a/b"/>
</dbReference>
<dbReference type="RefSeq" id="WP_059751144.1">
    <property type="nucleotide sequence ID" value="NZ_LDUG01000003.1"/>
</dbReference>
<dbReference type="SUPFAM" id="SSF52540">
    <property type="entry name" value="P-loop containing nucleoside triphosphate hydrolases"/>
    <property type="match status" value="1"/>
</dbReference>
<feature type="domain" description="KH type-2" evidence="10">
    <location>
        <begin position="203"/>
        <end position="279"/>
    </location>
</feature>
<dbReference type="CDD" id="cd22534">
    <property type="entry name" value="KH-II_Era"/>
    <property type="match status" value="1"/>
</dbReference>
<keyword evidence="7" id="KW-0963">Cytoplasm</keyword>
<dbReference type="Gene3D" id="3.40.50.300">
    <property type="entry name" value="P-loop containing nucleotide triphosphate hydrolases"/>
    <property type="match status" value="1"/>
</dbReference>
<evidence type="ECO:0000259" key="10">
    <source>
        <dbReference type="PROSITE" id="PS50823"/>
    </source>
</evidence>
<dbReference type="GO" id="GO:0005829">
    <property type="term" value="C:cytosol"/>
    <property type="evidence" value="ECO:0007669"/>
    <property type="project" value="TreeGrafter"/>
</dbReference>
<evidence type="ECO:0000256" key="2">
    <source>
        <dbReference type="ARBA" id="ARBA00020484"/>
    </source>
</evidence>
<dbReference type="GO" id="GO:0000028">
    <property type="term" value="P:ribosomal small subunit assembly"/>
    <property type="evidence" value="ECO:0007669"/>
    <property type="project" value="TreeGrafter"/>
</dbReference>
<dbReference type="InterPro" id="IPR009019">
    <property type="entry name" value="KH_sf_prok-type"/>
</dbReference>
<keyword evidence="4 7" id="KW-0547">Nucleotide-binding</keyword>
<feature type="region of interest" description="G1" evidence="8">
    <location>
        <begin position="13"/>
        <end position="20"/>
    </location>
</feature>
<accession>A0A106BVV2</accession>
<dbReference type="Pfam" id="PF01926">
    <property type="entry name" value="MMR_HSR1"/>
    <property type="match status" value="1"/>
</dbReference>
<dbReference type="OrthoDB" id="9805918at2"/>
<dbReference type="PATRIC" id="fig|36861.3.peg.1968"/>
<sequence length="294" mass="33131">MSEFKCGLIAIVGRPNVGKSTLLNRIVGQKVSITSRKAQTTRHRVMGIHTTDEAQFVFVDTPGFQTRYTGTMNRAMNKRVRETLSDTDVVMLLVEAGRLKNEDRQVMELLPKDRPLILVVNKIDQVKDRAELMAYLQEVTAAHAFTEIVPVSAKQGNNLDELLKTLQTHLPENAPLFDADDVTDQTERQLAAELIREKVFRLCGEEIPYGVAVAIDKFEEEGNLRRIFATILVDRDSHKPIIIGKGGEKLKAISTQARLDMERAFDSKVYLEVWVKVKGGWADDVRMLRSLGLD</sequence>
<comment type="subcellular location">
    <subcellularLocation>
        <location evidence="7">Cytoplasm</location>
    </subcellularLocation>
    <subcellularLocation>
        <location evidence="7">Cell membrane</location>
        <topology evidence="7">Peripheral membrane protein</topology>
    </subcellularLocation>
</comment>
<feature type="binding site" evidence="7">
    <location>
        <begin position="60"/>
        <end position="64"/>
    </location>
    <ligand>
        <name>GTP</name>
        <dbReference type="ChEBI" id="CHEBI:37565"/>
    </ligand>
</feature>
<dbReference type="HAMAP" id="MF_00367">
    <property type="entry name" value="GTPase_Era"/>
    <property type="match status" value="1"/>
</dbReference>
<evidence type="ECO:0000256" key="5">
    <source>
        <dbReference type="ARBA" id="ARBA00022884"/>
    </source>
</evidence>
<feature type="region of interest" description="G5" evidence="8">
    <location>
        <begin position="151"/>
        <end position="153"/>
    </location>
</feature>
<name>A0A106BVV2_THIDE</name>
<organism evidence="12 13">
    <name type="scientific">Thiobacillus denitrificans</name>
    <dbReference type="NCBI Taxonomy" id="36861"/>
    <lineage>
        <taxon>Bacteria</taxon>
        <taxon>Pseudomonadati</taxon>
        <taxon>Pseudomonadota</taxon>
        <taxon>Betaproteobacteria</taxon>
        <taxon>Nitrosomonadales</taxon>
        <taxon>Thiobacillaceae</taxon>
        <taxon>Thiobacillus</taxon>
    </lineage>
</organism>
<evidence type="ECO:0000256" key="8">
    <source>
        <dbReference type="PROSITE-ProRule" id="PRU01050"/>
    </source>
</evidence>
<dbReference type="PANTHER" id="PTHR42698:SF1">
    <property type="entry name" value="GTPASE ERA, MITOCHONDRIAL"/>
    <property type="match status" value="1"/>
</dbReference>
<feature type="domain" description="Era-type G" evidence="11">
    <location>
        <begin position="5"/>
        <end position="172"/>
    </location>
</feature>
<dbReference type="InterPro" id="IPR005225">
    <property type="entry name" value="Small_GTP-bd"/>
</dbReference>
<dbReference type="NCBIfam" id="NF000908">
    <property type="entry name" value="PRK00089.1"/>
    <property type="match status" value="1"/>
</dbReference>
<dbReference type="GO" id="GO:0043024">
    <property type="term" value="F:ribosomal small subunit binding"/>
    <property type="evidence" value="ECO:0007669"/>
    <property type="project" value="TreeGrafter"/>
</dbReference>
<comment type="subunit">
    <text evidence="7">Monomer.</text>
</comment>
<evidence type="ECO:0000313" key="13">
    <source>
        <dbReference type="Proteomes" id="UP000064243"/>
    </source>
</evidence>
<dbReference type="CDD" id="cd04163">
    <property type="entry name" value="Era"/>
    <property type="match status" value="1"/>
</dbReference>
<dbReference type="SUPFAM" id="SSF54814">
    <property type="entry name" value="Prokaryotic type KH domain (KH-domain type II)"/>
    <property type="match status" value="1"/>
</dbReference>
<keyword evidence="7" id="KW-0699">rRNA-binding</keyword>
<evidence type="ECO:0000256" key="1">
    <source>
        <dbReference type="ARBA" id="ARBA00007921"/>
    </source>
</evidence>